<feature type="non-terminal residue" evidence="1">
    <location>
        <position position="74"/>
    </location>
</feature>
<accession>A0A820LBN1</accession>
<name>A0A820LBN1_9BILA</name>
<proteinExistence type="predicted"/>
<sequence>NSEQSPSSLTADSIKVYLGEHPEFLDSYIQQNVQINTIEQWISKKPQKTSSSTSIPTVSSHKNCISTSVIKDEG</sequence>
<dbReference type="Proteomes" id="UP000663874">
    <property type="component" value="Unassembled WGS sequence"/>
</dbReference>
<dbReference type="EMBL" id="CAJOBE010050825">
    <property type="protein sequence ID" value="CAF4356621.1"/>
    <property type="molecule type" value="Genomic_DNA"/>
</dbReference>
<gene>
    <name evidence="1" type="ORF">FNK824_LOCUS42521</name>
</gene>
<organism evidence="1 2">
    <name type="scientific">Rotaria sordida</name>
    <dbReference type="NCBI Taxonomy" id="392033"/>
    <lineage>
        <taxon>Eukaryota</taxon>
        <taxon>Metazoa</taxon>
        <taxon>Spiralia</taxon>
        <taxon>Gnathifera</taxon>
        <taxon>Rotifera</taxon>
        <taxon>Eurotatoria</taxon>
        <taxon>Bdelloidea</taxon>
        <taxon>Philodinida</taxon>
        <taxon>Philodinidae</taxon>
        <taxon>Rotaria</taxon>
    </lineage>
</organism>
<comment type="caution">
    <text evidence="1">The sequence shown here is derived from an EMBL/GenBank/DDBJ whole genome shotgun (WGS) entry which is preliminary data.</text>
</comment>
<evidence type="ECO:0000313" key="2">
    <source>
        <dbReference type="Proteomes" id="UP000663874"/>
    </source>
</evidence>
<evidence type="ECO:0000313" key="1">
    <source>
        <dbReference type="EMBL" id="CAF4356621.1"/>
    </source>
</evidence>
<reference evidence="1" key="1">
    <citation type="submission" date="2021-02" db="EMBL/GenBank/DDBJ databases">
        <authorList>
            <person name="Nowell W R."/>
        </authorList>
    </citation>
    <scope>NUCLEOTIDE SEQUENCE</scope>
</reference>
<protein>
    <submittedName>
        <fullName evidence="1">Uncharacterized protein</fullName>
    </submittedName>
</protein>
<feature type="non-terminal residue" evidence="1">
    <location>
        <position position="1"/>
    </location>
</feature>
<dbReference type="AlphaFoldDB" id="A0A820LBN1"/>